<feature type="transmembrane region" description="Helical" evidence="7">
    <location>
        <begin position="20"/>
        <end position="43"/>
    </location>
</feature>
<evidence type="ECO:0000256" key="4">
    <source>
        <dbReference type="ARBA" id="ARBA00022692"/>
    </source>
</evidence>
<gene>
    <name evidence="11" type="ORF">HK107_04955</name>
</gene>
<evidence type="ECO:0000256" key="7">
    <source>
        <dbReference type="SAM" id="Phobius"/>
    </source>
</evidence>
<evidence type="ECO:0000259" key="8">
    <source>
        <dbReference type="Pfam" id="PF00924"/>
    </source>
</evidence>
<feature type="transmembrane region" description="Helical" evidence="7">
    <location>
        <begin position="63"/>
        <end position="87"/>
    </location>
</feature>
<evidence type="ECO:0000256" key="1">
    <source>
        <dbReference type="ARBA" id="ARBA00004651"/>
    </source>
</evidence>
<dbReference type="EMBL" id="JABFCX010000002">
    <property type="protein sequence ID" value="NNU15665.1"/>
    <property type="molecule type" value="Genomic_DNA"/>
</dbReference>
<dbReference type="InterPro" id="IPR010920">
    <property type="entry name" value="LSM_dom_sf"/>
</dbReference>
<dbReference type="SUPFAM" id="SSF50182">
    <property type="entry name" value="Sm-like ribonucleoproteins"/>
    <property type="match status" value="1"/>
</dbReference>
<evidence type="ECO:0000313" key="12">
    <source>
        <dbReference type="Proteomes" id="UP000536835"/>
    </source>
</evidence>
<evidence type="ECO:0000256" key="3">
    <source>
        <dbReference type="ARBA" id="ARBA00022475"/>
    </source>
</evidence>
<evidence type="ECO:0000259" key="10">
    <source>
        <dbReference type="Pfam" id="PF21088"/>
    </source>
</evidence>
<dbReference type="Gene3D" id="2.30.30.60">
    <property type="match status" value="1"/>
</dbReference>
<keyword evidence="3" id="KW-1003">Cell membrane</keyword>
<organism evidence="11 12">
    <name type="scientific">Parvularcula mediterranea</name>
    <dbReference type="NCBI Taxonomy" id="2732508"/>
    <lineage>
        <taxon>Bacteria</taxon>
        <taxon>Pseudomonadati</taxon>
        <taxon>Pseudomonadota</taxon>
        <taxon>Alphaproteobacteria</taxon>
        <taxon>Parvularculales</taxon>
        <taxon>Parvularculaceae</taxon>
        <taxon>Parvularcula</taxon>
    </lineage>
</organism>
<keyword evidence="6 7" id="KW-0472">Membrane</keyword>
<dbReference type="InterPro" id="IPR023408">
    <property type="entry name" value="MscS_beta-dom_sf"/>
</dbReference>
<comment type="similarity">
    <text evidence="2">Belongs to the MscS (TC 1.A.23) family.</text>
</comment>
<feature type="domain" description="Mechanosensitive ion channel MscS C-terminal" evidence="9">
    <location>
        <begin position="334"/>
        <end position="416"/>
    </location>
</feature>
<dbReference type="Proteomes" id="UP000536835">
    <property type="component" value="Unassembled WGS sequence"/>
</dbReference>
<dbReference type="GO" id="GO:0005886">
    <property type="term" value="C:plasma membrane"/>
    <property type="evidence" value="ECO:0007669"/>
    <property type="project" value="UniProtKB-SubCell"/>
</dbReference>
<sequence length="440" mass="48402">MAQRVLGDVINWVRTDLLTINSLIQLGLVFGAIIPAIMFGPRLKDFIQRHLQKRLPQGLPQRLAMAVATLATPIAAFLALTIFAAILEDGMGKADQFVDAAQSLLAAWIVVRLVTLAIRSPFWSKVAFYVAWPIAALDAFGVLGDVFTWMQTVSLTISPATEDRGAVELTLYDVLRAGVIFAIFMQLAGLVSGLVVNRVQETDEINPSLKALIAKIINFITPVIALVIALQLIGFNLASLAIFSGAVGLGIGLGLQKIIGNFLAGFTLLADKSIKPGDTIQIGDTFGWITEMKSRYVSIRTRDGTEHLIPNAQFIEEGVVNWSHNDKNVRCHAPFGVSYSTPDMRRVQEIAVEAALSTPRVQQTPKPVCNMMEYGDNSVNFDLRFWITDPPNGIANVRSEILFKIWEAFREENIEIPFPQRDLHIRSSDVDFMAKGPSEA</sequence>
<keyword evidence="5 7" id="KW-1133">Transmembrane helix</keyword>
<feature type="transmembrane region" description="Helical" evidence="7">
    <location>
        <begin position="241"/>
        <end position="269"/>
    </location>
</feature>
<dbReference type="Gene3D" id="3.30.70.100">
    <property type="match status" value="1"/>
</dbReference>
<dbReference type="SUPFAM" id="SSF82861">
    <property type="entry name" value="Mechanosensitive channel protein MscS (YggB), transmembrane region"/>
    <property type="match status" value="1"/>
</dbReference>
<dbReference type="Pfam" id="PF00924">
    <property type="entry name" value="MS_channel_2nd"/>
    <property type="match status" value="1"/>
</dbReference>
<feature type="transmembrane region" description="Helical" evidence="7">
    <location>
        <begin position="216"/>
        <end position="235"/>
    </location>
</feature>
<proteinExistence type="inferred from homology"/>
<feature type="transmembrane region" description="Helical" evidence="7">
    <location>
        <begin position="174"/>
        <end position="196"/>
    </location>
</feature>
<evidence type="ECO:0000259" key="9">
    <source>
        <dbReference type="Pfam" id="PF21082"/>
    </source>
</evidence>
<evidence type="ECO:0000313" key="11">
    <source>
        <dbReference type="EMBL" id="NNU15665.1"/>
    </source>
</evidence>
<protein>
    <submittedName>
        <fullName evidence="11">Mechanosensitive ion channel</fullName>
    </submittedName>
</protein>
<dbReference type="InterPro" id="IPR011014">
    <property type="entry name" value="MscS_channel_TM-2"/>
</dbReference>
<dbReference type="InterPro" id="IPR006685">
    <property type="entry name" value="MscS_channel_2nd"/>
</dbReference>
<dbReference type="Pfam" id="PF21088">
    <property type="entry name" value="MS_channel_1st"/>
    <property type="match status" value="1"/>
</dbReference>
<dbReference type="InterPro" id="IPR011066">
    <property type="entry name" value="MscS_channel_C_sf"/>
</dbReference>
<evidence type="ECO:0000256" key="6">
    <source>
        <dbReference type="ARBA" id="ARBA00023136"/>
    </source>
</evidence>
<dbReference type="AlphaFoldDB" id="A0A7Y3W4E8"/>
<feature type="domain" description="Mechanosensitive ion channel MscS" evidence="8">
    <location>
        <begin position="258"/>
        <end position="324"/>
    </location>
</feature>
<dbReference type="InterPro" id="IPR049278">
    <property type="entry name" value="MS_channel_C"/>
</dbReference>
<dbReference type="PANTHER" id="PTHR30347">
    <property type="entry name" value="POTASSIUM CHANNEL RELATED"/>
    <property type="match status" value="1"/>
</dbReference>
<keyword evidence="12" id="KW-1185">Reference proteome</keyword>
<comment type="caution">
    <text evidence="11">The sequence shown here is derived from an EMBL/GenBank/DDBJ whole genome shotgun (WGS) entry which is preliminary data.</text>
</comment>
<dbReference type="Gene3D" id="1.10.287.1260">
    <property type="match status" value="1"/>
</dbReference>
<feature type="transmembrane region" description="Helical" evidence="7">
    <location>
        <begin position="130"/>
        <end position="150"/>
    </location>
</feature>
<feature type="domain" description="Mechanosensitive ion channel transmembrane helices 2/3" evidence="10">
    <location>
        <begin position="215"/>
        <end position="256"/>
    </location>
</feature>
<name>A0A7Y3W4E8_9PROT</name>
<dbReference type="InterPro" id="IPR052702">
    <property type="entry name" value="MscS-like_channel"/>
</dbReference>
<dbReference type="Pfam" id="PF21082">
    <property type="entry name" value="MS_channel_3rd"/>
    <property type="match status" value="1"/>
</dbReference>
<comment type="subcellular location">
    <subcellularLocation>
        <location evidence="1">Cell membrane</location>
        <topology evidence="1">Multi-pass membrane protein</topology>
    </subcellularLocation>
</comment>
<dbReference type="SUPFAM" id="SSF82689">
    <property type="entry name" value="Mechanosensitive channel protein MscS (YggB), C-terminal domain"/>
    <property type="match status" value="1"/>
</dbReference>
<dbReference type="PANTHER" id="PTHR30347:SF1">
    <property type="entry name" value="MECHANOSENSITIVE CHANNEL MSCK"/>
    <property type="match status" value="1"/>
</dbReference>
<reference evidence="11 12" key="1">
    <citation type="submission" date="2020-05" db="EMBL/GenBank/DDBJ databases">
        <title>Parvularcula mediterraneae sp. nov., isolated from polypropylene straw from shallow seawater of the seashore of Laganas in Zakynthos island, Greece.</title>
        <authorList>
            <person name="Szabo I."/>
            <person name="Al-Omari J."/>
            <person name="Rado J."/>
            <person name="Szerdahelyi G.S."/>
        </authorList>
    </citation>
    <scope>NUCLEOTIDE SEQUENCE [LARGE SCALE GENOMIC DNA]</scope>
    <source>
        <strain evidence="11 12">ZS-1/3</strain>
    </source>
</reference>
<dbReference type="GO" id="GO:0008381">
    <property type="term" value="F:mechanosensitive monoatomic ion channel activity"/>
    <property type="evidence" value="ECO:0007669"/>
    <property type="project" value="UniProtKB-ARBA"/>
</dbReference>
<evidence type="ECO:0000256" key="5">
    <source>
        <dbReference type="ARBA" id="ARBA00022989"/>
    </source>
</evidence>
<evidence type="ECO:0000256" key="2">
    <source>
        <dbReference type="ARBA" id="ARBA00008017"/>
    </source>
</evidence>
<dbReference type="InterPro" id="IPR049142">
    <property type="entry name" value="MS_channel_1st"/>
</dbReference>
<accession>A0A7Y3W4E8</accession>
<keyword evidence="4 7" id="KW-0812">Transmembrane</keyword>